<dbReference type="eggNOG" id="COG2010">
    <property type="taxonomic scope" value="Bacteria"/>
</dbReference>
<dbReference type="STRING" id="649747.HMPREF0083_03894"/>
<dbReference type="PIRSF" id="PIRSF000025">
    <property type="entry name" value="Cytc_Bsub_c550"/>
    <property type="match status" value="1"/>
</dbReference>
<dbReference type="EMBL" id="AWSJ01000233">
    <property type="protein sequence ID" value="ERI08008.1"/>
    <property type="molecule type" value="Genomic_DNA"/>
</dbReference>
<dbReference type="PATRIC" id="fig|649747.3.peg.3540"/>
<feature type="binding site" description="axial binding residue" evidence="7">
    <location>
        <position position="104"/>
    </location>
    <ligand>
        <name>heme c</name>
        <dbReference type="ChEBI" id="CHEBI:61717"/>
    </ligand>
    <ligandPart>
        <name>Fe</name>
        <dbReference type="ChEBI" id="CHEBI:18248"/>
    </ligandPart>
</feature>
<dbReference type="InterPro" id="IPR051811">
    <property type="entry name" value="Cytochrome_c550/c551-like"/>
</dbReference>
<dbReference type="Gene3D" id="1.10.760.10">
    <property type="entry name" value="Cytochrome c-like domain"/>
    <property type="match status" value="1"/>
</dbReference>
<feature type="domain" description="Cytochrome c" evidence="10">
    <location>
        <begin position="47"/>
        <end position="126"/>
    </location>
</feature>
<feature type="binding site" description="covalent" evidence="6">
    <location>
        <position position="66"/>
    </location>
    <ligand>
        <name>heme c</name>
        <dbReference type="ChEBI" id="CHEBI:61717"/>
    </ligand>
</feature>
<dbReference type="PROSITE" id="PS51257">
    <property type="entry name" value="PROKAR_LIPOPROTEIN"/>
    <property type="match status" value="1"/>
</dbReference>
<evidence type="ECO:0000256" key="8">
    <source>
        <dbReference type="SAM" id="MobiDB-lite"/>
    </source>
</evidence>
<dbReference type="GO" id="GO:0009055">
    <property type="term" value="F:electron transfer activity"/>
    <property type="evidence" value="ECO:0007669"/>
    <property type="project" value="InterPro"/>
</dbReference>
<dbReference type="SUPFAM" id="SSF46626">
    <property type="entry name" value="Cytochrome c"/>
    <property type="match status" value="1"/>
</dbReference>
<feature type="compositionally biased region" description="Polar residues" evidence="8">
    <location>
        <begin position="37"/>
        <end position="47"/>
    </location>
</feature>
<keyword evidence="3 7" id="KW-0479">Metal-binding</keyword>
<evidence type="ECO:0000256" key="4">
    <source>
        <dbReference type="ARBA" id="ARBA00022982"/>
    </source>
</evidence>
<keyword evidence="5 7" id="KW-0408">Iron</keyword>
<name>U1X0F3_ANEAE</name>
<keyword evidence="4" id="KW-0249">Electron transport</keyword>
<dbReference type="InterPro" id="IPR009056">
    <property type="entry name" value="Cyt_c-like_dom"/>
</dbReference>
<keyword evidence="9" id="KW-0732">Signal</keyword>
<comment type="caution">
    <text evidence="11">The sequence shown here is derived from an EMBL/GenBank/DDBJ whole genome shotgun (WGS) entry which is preliminary data.</text>
</comment>
<reference evidence="11 12" key="1">
    <citation type="submission" date="2013-08" db="EMBL/GenBank/DDBJ databases">
        <authorList>
            <person name="Weinstock G."/>
            <person name="Sodergren E."/>
            <person name="Wylie T."/>
            <person name="Fulton L."/>
            <person name="Fulton R."/>
            <person name="Fronick C."/>
            <person name="O'Laughlin M."/>
            <person name="Godfrey J."/>
            <person name="Miner T."/>
            <person name="Herter B."/>
            <person name="Appelbaum E."/>
            <person name="Cordes M."/>
            <person name="Lek S."/>
            <person name="Wollam A."/>
            <person name="Pepin K.H."/>
            <person name="Palsikar V.B."/>
            <person name="Mitreva M."/>
            <person name="Wilson R.K."/>
        </authorList>
    </citation>
    <scope>NUCLEOTIDE SEQUENCE [LARGE SCALE GENOMIC DNA]</scope>
    <source>
        <strain evidence="11 12">ATCC 12856</strain>
    </source>
</reference>
<evidence type="ECO:0000313" key="11">
    <source>
        <dbReference type="EMBL" id="ERI08008.1"/>
    </source>
</evidence>
<dbReference type="Proteomes" id="UP000016511">
    <property type="component" value="Unassembled WGS sequence"/>
</dbReference>
<dbReference type="HOGENOM" id="CLU_134966_2_0_9"/>
<dbReference type="PROSITE" id="PS51007">
    <property type="entry name" value="CYTC"/>
    <property type="match status" value="1"/>
</dbReference>
<evidence type="ECO:0000256" key="7">
    <source>
        <dbReference type="PIRSR" id="PIRSR000025-2"/>
    </source>
</evidence>
<evidence type="ECO:0000256" key="9">
    <source>
        <dbReference type="SAM" id="SignalP"/>
    </source>
</evidence>
<feature type="binding site" description="covalent" evidence="6">
    <location>
        <position position="63"/>
    </location>
    <ligand>
        <name>heme c</name>
        <dbReference type="ChEBI" id="CHEBI:61717"/>
    </ligand>
</feature>
<dbReference type="GO" id="GO:0016020">
    <property type="term" value="C:membrane"/>
    <property type="evidence" value="ECO:0007669"/>
    <property type="project" value="InterPro"/>
</dbReference>
<evidence type="ECO:0000256" key="1">
    <source>
        <dbReference type="ARBA" id="ARBA00022448"/>
    </source>
</evidence>
<accession>U1X0F3</accession>
<dbReference type="InterPro" id="IPR012218">
    <property type="entry name" value="Cyt_c_BACSU-c550-type"/>
</dbReference>
<keyword evidence="2 6" id="KW-0349">Heme</keyword>
<evidence type="ECO:0000256" key="6">
    <source>
        <dbReference type="PIRSR" id="PIRSR000025-1"/>
    </source>
</evidence>
<dbReference type="PANTHER" id="PTHR37823">
    <property type="entry name" value="CYTOCHROME C-553-LIKE"/>
    <property type="match status" value="1"/>
</dbReference>
<keyword evidence="1" id="KW-0813">Transport</keyword>
<comment type="PTM">
    <text evidence="6">Binds 1 heme c group covalently per subunit.</text>
</comment>
<evidence type="ECO:0000259" key="10">
    <source>
        <dbReference type="PROSITE" id="PS51007"/>
    </source>
</evidence>
<protein>
    <submittedName>
        <fullName evidence="11">Cytochrome</fullName>
    </submittedName>
</protein>
<feature type="region of interest" description="Disordered" evidence="8">
    <location>
        <begin position="31"/>
        <end position="53"/>
    </location>
</feature>
<dbReference type="AlphaFoldDB" id="U1X0F3"/>
<organism evidence="11 12">
    <name type="scientific">Aneurinibacillus aneurinilyticus ATCC 12856</name>
    <dbReference type="NCBI Taxonomy" id="649747"/>
    <lineage>
        <taxon>Bacteria</taxon>
        <taxon>Bacillati</taxon>
        <taxon>Bacillota</taxon>
        <taxon>Bacilli</taxon>
        <taxon>Bacillales</taxon>
        <taxon>Paenibacillaceae</taxon>
        <taxon>Aneurinibacillus group</taxon>
        <taxon>Aneurinibacillus</taxon>
    </lineage>
</organism>
<dbReference type="Pfam" id="PF13442">
    <property type="entry name" value="Cytochrome_CBB3"/>
    <property type="match status" value="1"/>
</dbReference>
<feature type="binding site" description="axial binding residue" evidence="7">
    <location>
        <position position="67"/>
    </location>
    <ligand>
        <name>heme c</name>
        <dbReference type="ChEBI" id="CHEBI:61717"/>
    </ligand>
    <ligandPart>
        <name>Fe</name>
        <dbReference type="ChEBI" id="CHEBI:18248"/>
    </ligandPart>
</feature>
<feature type="signal peptide" evidence="9">
    <location>
        <begin position="1"/>
        <end position="25"/>
    </location>
</feature>
<dbReference type="GO" id="GO:0020037">
    <property type="term" value="F:heme binding"/>
    <property type="evidence" value="ECO:0007669"/>
    <property type="project" value="InterPro"/>
</dbReference>
<evidence type="ECO:0000313" key="12">
    <source>
        <dbReference type="Proteomes" id="UP000016511"/>
    </source>
</evidence>
<feature type="chain" id="PRO_5038433242" evidence="9">
    <location>
        <begin position="26"/>
        <end position="126"/>
    </location>
</feature>
<dbReference type="InterPro" id="IPR036909">
    <property type="entry name" value="Cyt_c-like_dom_sf"/>
</dbReference>
<gene>
    <name evidence="11" type="ORF">HMPREF0083_03894</name>
</gene>
<evidence type="ECO:0000256" key="5">
    <source>
        <dbReference type="ARBA" id="ARBA00023004"/>
    </source>
</evidence>
<dbReference type="GO" id="GO:0005506">
    <property type="term" value="F:iron ion binding"/>
    <property type="evidence" value="ECO:0007669"/>
    <property type="project" value="InterPro"/>
</dbReference>
<evidence type="ECO:0000256" key="2">
    <source>
        <dbReference type="ARBA" id="ARBA00022617"/>
    </source>
</evidence>
<dbReference type="PANTHER" id="PTHR37823:SF4">
    <property type="entry name" value="MENAQUINOL-CYTOCHROME C REDUCTASE CYTOCHROME B_C SUBUNIT"/>
    <property type="match status" value="1"/>
</dbReference>
<keyword evidence="12" id="KW-1185">Reference proteome</keyword>
<sequence length="126" mass="12838">MEGEVKFMKKLTTAGLLLTLAVGLAACGGGDKPSSAPADQNQNQSAATGAGGDDAMKIMQGKCISCHGQNLKGGVGPELEKVGGRLDKAGIVKVIKEGRPGTAMPGGLLNNDEDIEKVATYLAQQK</sequence>
<evidence type="ECO:0000256" key="3">
    <source>
        <dbReference type="ARBA" id="ARBA00022723"/>
    </source>
</evidence>
<proteinExistence type="predicted"/>